<dbReference type="AlphaFoldDB" id="A0A6I5A3E2"/>
<evidence type="ECO:0000259" key="1">
    <source>
        <dbReference type="Pfam" id="PF14082"/>
    </source>
</evidence>
<dbReference type="Pfam" id="PF14082">
    <property type="entry name" value="SduA_C"/>
    <property type="match status" value="1"/>
</dbReference>
<dbReference type="InterPro" id="IPR025359">
    <property type="entry name" value="SduA_C"/>
</dbReference>
<dbReference type="Pfam" id="PF21407">
    <property type="entry name" value="SduA_N"/>
    <property type="match status" value="1"/>
</dbReference>
<evidence type="ECO:0000259" key="2">
    <source>
        <dbReference type="Pfam" id="PF21407"/>
    </source>
</evidence>
<dbReference type="EMBL" id="WMEQ01000003">
    <property type="protein sequence ID" value="MYL33249.1"/>
    <property type="molecule type" value="Genomic_DNA"/>
</dbReference>
<proteinExistence type="predicted"/>
<organism evidence="3 4">
    <name type="scientific">Pontibacillus yanchengensis</name>
    <dbReference type="NCBI Taxonomy" id="462910"/>
    <lineage>
        <taxon>Bacteria</taxon>
        <taxon>Bacillati</taxon>
        <taxon>Bacillota</taxon>
        <taxon>Bacilli</taxon>
        <taxon>Bacillales</taxon>
        <taxon>Bacillaceae</taxon>
        <taxon>Pontibacillus</taxon>
    </lineage>
</organism>
<feature type="domain" description="Shedu protein SduA C-terminal" evidence="1">
    <location>
        <begin position="201"/>
        <end position="360"/>
    </location>
</feature>
<reference evidence="3 4" key="1">
    <citation type="submission" date="2019-11" db="EMBL/GenBank/DDBJ databases">
        <title>Genome sequences of 17 halophilic strains isolated from different environments.</title>
        <authorList>
            <person name="Furrow R.E."/>
        </authorList>
    </citation>
    <scope>NUCLEOTIDE SEQUENCE [LARGE SCALE GENOMIC DNA]</scope>
    <source>
        <strain evidence="3 4">22514_16_FS</strain>
    </source>
</reference>
<feature type="domain" description="Shedu protein SduA N-terminal" evidence="2">
    <location>
        <begin position="9"/>
        <end position="110"/>
    </location>
</feature>
<gene>
    <name evidence="3" type="ORF">GLW05_06500</name>
</gene>
<comment type="caution">
    <text evidence="3">The sequence shown here is derived from an EMBL/GenBank/DDBJ whole genome shotgun (WGS) entry which is preliminary data.</text>
</comment>
<name>A0A6I5A3E2_9BACI</name>
<dbReference type="InterPro" id="IPR048396">
    <property type="entry name" value="SduA_N"/>
</dbReference>
<evidence type="ECO:0000313" key="3">
    <source>
        <dbReference type="EMBL" id="MYL33249.1"/>
    </source>
</evidence>
<protein>
    <submittedName>
        <fullName evidence="3">DUF4263 domain-containing protein</fullName>
    </submittedName>
</protein>
<sequence length="373" mass="43599">MVKQYRIKSTSNHSAHGEDIILRQTKTTRLLFRPQLVDNVNDSNASVRGTFIFQKKNMKNKWEDYKELDNNRLKADEWIKLDIKSSELLKLMTELNAYYEIHKEYGINPGFNKYNLIEKELHNILELVNDDQELLEILSNRSNGEFIIDTVKWIANKDEPSKIIDQLKNAEDKELERLNTYISITNIKKLLDKWDSNRNEKNEEYWQKLFKENSWIISQIFATPLVFFQDKAYLGGKGLSNKGGKEVDFIYQNGFTKDVSLIEIKTPNTSLLSKEYRNNVFSIHNDLSGAIVQVLSYKEKIQRDYNAINADTISDFSVFNPICVVIAGNIKELEGSEIQSFELYRKELKNVIVITFDELYEKIKHLLDLISDE</sequence>
<dbReference type="RefSeq" id="WP_160909365.1">
    <property type="nucleotide sequence ID" value="NZ_WMEQ01000003.1"/>
</dbReference>
<dbReference type="OrthoDB" id="784881at2"/>
<dbReference type="Proteomes" id="UP000468638">
    <property type="component" value="Unassembled WGS sequence"/>
</dbReference>
<accession>A0A6I5A3E2</accession>
<evidence type="ECO:0000313" key="4">
    <source>
        <dbReference type="Proteomes" id="UP000468638"/>
    </source>
</evidence>